<dbReference type="InterPro" id="IPR000923">
    <property type="entry name" value="BlueCu_1"/>
</dbReference>
<dbReference type="Gene3D" id="2.60.40.420">
    <property type="entry name" value="Cupredoxins - blue copper proteins"/>
    <property type="match status" value="1"/>
</dbReference>
<feature type="domain" description="Blue (type 1) copper" evidence="4">
    <location>
        <begin position="75"/>
        <end position="159"/>
    </location>
</feature>
<keyword evidence="1" id="KW-0479">Metal-binding</keyword>
<dbReference type="InterPro" id="IPR008972">
    <property type="entry name" value="Cupredoxin"/>
</dbReference>
<gene>
    <name evidence="5" type="ordered locus">HacjB3_09915</name>
    <name evidence="6" type="ORF">C497_12761</name>
</gene>
<dbReference type="InterPro" id="IPR017533">
    <property type="entry name" value="Halocyanin"/>
</dbReference>
<evidence type="ECO:0000313" key="7">
    <source>
        <dbReference type="Proteomes" id="UP000000390"/>
    </source>
</evidence>
<dbReference type="NCBIfam" id="TIGR03102">
    <property type="entry name" value="halo_cynanin"/>
    <property type="match status" value="1"/>
</dbReference>
<dbReference type="KEGG" id="hje:HacjB3_09915"/>
<dbReference type="SUPFAM" id="SSF49503">
    <property type="entry name" value="Cupredoxins"/>
    <property type="match status" value="1"/>
</dbReference>
<evidence type="ECO:0000256" key="3">
    <source>
        <dbReference type="SAM" id="MobiDB-lite"/>
    </source>
</evidence>
<proteinExistence type="predicted"/>
<accession>D8J3X4</accession>
<sequence>MQSDPLLDRRSVLRAAGTLSVAALAGCTGQEEGGDDGPDYETVPSEEEPDYGGWLDSARTYDGTADLRGESEVTVMVGTGSRGRSFSPAAIMVDPGTTVVWEWTGDGGGHNVAEENEAYESPIETEEGYTFEHAFEEPGVSRYTCIPHDAQGMRGAVAIAE</sequence>
<keyword evidence="8" id="KW-1185">Reference proteome</keyword>
<dbReference type="EMBL" id="AOHV01000033">
    <property type="protein sequence ID" value="ELY35421.1"/>
    <property type="molecule type" value="Genomic_DNA"/>
</dbReference>
<evidence type="ECO:0000256" key="2">
    <source>
        <dbReference type="ARBA" id="ARBA00023008"/>
    </source>
</evidence>
<dbReference type="STRING" id="795797.HacjB3_09915"/>
<dbReference type="AlphaFoldDB" id="D8J3X4"/>
<dbReference type="GO" id="GO:0009055">
    <property type="term" value="F:electron transfer activity"/>
    <property type="evidence" value="ECO:0007669"/>
    <property type="project" value="InterPro"/>
</dbReference>
<dbReference type="Proteomes" id="UP000000390">
    <property type="component" value="Chromosome"/>
</dbReference>
<evidence type="ECO:0000313" key="8">
    <source>
        <dbReference type="Proteomes" id="UP000011645"/>
    </source>
</evidence>
<protein>
    <submittedName>
        <fullName evidence="5">Halocyanin domain protein</fullName>
    </submittedName>
    <submittedName>
        <fullName evidence="6">Halocyanin domain-containing protein</fullName>
    </submittedName>
</protein>
<name>D8J3X4_HALJB</name>
<evidence type="ECO:0000313" key="5">
    <source>
        <dbReference type="EMBL" id="ADJ15366.1"/>
    </source>
</evidence>
<dbReference type="RefSeq" id="WP_008417149.1">
    <property type="nucleotide sequence ID" value="NC_014297.1"/>
</dbReference>
<reference evidence="5 7" key="1">
    <citation type="journal article" date="2010" name="J. Bacteriol.">
        <title>Complete genome sequence of Halalkalicoccus jeotgali B3(T), an extremely halophilic archaeon.</title>
        <authorList>
            <person name="Roh S.W."/>
            <person name="Nam Y.D."/>
            <person name="Nam S.H."/>
            <person name="Choi S.H."/>
            <person name="Park H.S."/>
            <person name="Bae J.W."/>
        </authorList>
    </citation>
    <scope>NUCLEOTIDE SEQUENCE [LARGE SCALE GENOMIC DNA]</scope>
    <source>
        <strain evidence="5">B3</strain>
        <strain evidence="7">DSM 18796 / CECT 7217 / JCM 14584 / KCTC 4019 / B3</strain>
    </source>
</reference>
<evidence type="ECO:0000256" key="1">
    <source>
        <dbReference type="ARBA" id="ARBA00022723"/>
    </source>
</evidence>
<dbReference type="Proteomes" id="UP000011645">
    <property type="component" value="Unassembled WGS sequence"/>
</dbReference>
<dbReference type="GO" id="GO:0005507">
    <property type="term" value="F:copper ion binding"/>
    <property type="evidence" value="ECO:0007669"/>
    <property type="project" value="InterPro"/>
</dbReference>
<dbReference type="EMBL" id="CP002062">
    <property type="protein sequence ID" value="ADJ15366.1"/>
    <property type="molecule type" value="Genomic_DNA"/>
</dbReference>
<dbReference type="HOGENOM" id="CLU_084115_1_2_2"/>
<dbReference type="PATRIC" id="fig|795797.18.peg.1974"/>
<dbReference type="OrthoDB" id="11088at2157"/>
<organism evidence="5 7">
    <name type="scientific">Halalkalicoccus jeotgali (strain DSM 18796 / CECT 7217 / JCM 14584 / KCTC 4019 / B3)</name>
    <dbReference type="NCBI Taxonomy" id="795797"/>
    <lineage>
        <taxon>Archaea</taxon>
        <taxon>Methanobacteriati</taxon>
        <taxon>Methanobacteriota</taxon>
        <taxon>Stenosarchaea group</taxon>
        <taxon>Halobacteria</taxon>
        <taxon>Halobacteriales</taxon>
        <taxon>Halococcaceae</taxon>
        <taxon>Halalkalicoccus</taxon>
    </lineage>
</organism>
<dbReference type="CDD" id="cd04220">
    <property type="entry name" value="Halocyanin"/>
    <property type="match status" value="1"/>
</dbReference>
<dbReference type="GeneID" id="9419793"/>
<dbReference type="Pfam" id="PF00127">
    <property type="entry name" value="Copper-bind"/>
    <property type="match status" value="1"/>
</dbReference>
<feature type="compositionally biased region" description="Acidic residues" evidence="3">
    <location>
        <begin position="32"/>
        <end position="50"/>
    </location>
</feature>
<reference evidence="6 8" key="2">
    <citation type="journal article" date="2014" name="PLoS Genet.">
        <title>Phylogenetically driven sequencing of extremely halophilic archaea reveals strategies for static and dynamic osmo-response.</title>
        <authorList>
            <person name="Becker E.A."/>
            <person name="Seitzer P.M."/>
            <person name="Tritt A."/>
            <person name="Larsen D."/>
            <person name="Krusor M."/>
            <person name="Yao A.I."/>
            <person name="Wu D."/>
            <person name="Madern D."/>
            <person name="Eisen J.A."/>
            <person name="Darling A.E."/>
            <person name="Facciotti M.T."/>
        </authorList>
    </citation>
    <scope>NUCLEOTIDE SEQUENCE [LARGE SCALE GENOMIC DNA]</scope>
    <source>
        <strain evidence="6">B3</strain>
        <strain evidence="8">DSM 18796 / CECT 7217 / JCM 14584 / KCTC 4019 / B3</strain>
    </source>
</reference>
<dbReference type="eggNOG" id="arCOG02921">
    <property type="taxonomic scope" value="Archaea"/>
</dbReference>
<evidence type="ECO:0000259" key="4">
    <source>
        <dbReference type="Pfam" id="PF00127"/>
    </source>
</evidence>
<feature type="region of interest" description="Disordered" evidence="3">
    <location>
        <begin position="26"/>
        <end position="54"/>
    </location>
</feature>
<keyword evidence="2" id="KW-0186">Copper</keyword>
<evidence type="ECO:0000313" key="6">
    <source>
        <dbReference type="EMBL" id="ELY35421.1"/>
    </source>
</evidence>